<feature type="domain" description="VWFD" evidence="5">
    <location>
        <begin position="378"/>
        <end position="548"/>
    </location>
</feature>
<reference evidence="6 7" key="1">
    <citation type="journal article" date="2021" name="G3 (Bethesda)">
        <title>Improved contiguity of the threespine stickleback genome using long-read sequencing.</title>
        <authorList>
            <person name="Nath S."/>
            <person name="Shaw D.E."/>
            <person name="White M.A."/>
        </authorList>
    </citation>
    <scope>NUCLEOTIDE SEQUENCE [LARGE SCALE GENOMIC DNA]</scope>
    <source>
        <strain evidence="6 7">Lake Benthic</strain>
    </source>
</reference>
<keyword evidence="3" id="KW-0325">Glycoprotein</keyword>
<sequence length="2101" mass="230432">MWCFFCFNCSPAASGSMTTQRWILVFIFSLASVLGTVELFKTKEAQTYTCRTFGSGIVQPFKGESYYVRSDCPFTLTSFTVNRGEYSVTIRRGRNGLLVQVEIIINKVMTLLQNGHVVVQNKSVSLPYDHTYQHIVKYGIYTKLRSSLLPFTVTWHNVDGGINSLWVTLESELSTDMCGLCGKQNLAGHRHELIRDSQLHDLRCKTRDPVLQKNHVCSQFFRKTKSCLQDNNSHFHQLCRDNIFGFENSHEVFCPFFQEVASQCNQSRINRFWRRLTRCEKPSCPGDLIYEKKGPAFIPSCSNPDPAPFYQELTETCVCPRDKVFNNHAIGHHCIPESSCSCEFAGKSYGNGEIRSSKCQSCTCHGGKWRCSENLCHRKCVIEGQFVTTFDGKQYVLPRKCLYVASKGPNWMITIQFNQKGLSLRKVMVHLSKELFVFKNSKVVFEGREIMEFHQTDHAQVYWLSSMFVQVHTTCGIHFQIQLSPEIQLFIDTPDKSNDKIKGLCGNSNSDTTDDFTANSGIIENSAQPFALSWSLGHCHGNIPSNCTNRENENYAHEKCAVLHQPTGMFAKCHPHIPTDYYYTACIQRICNTGRSRREALCIGLASYAKACDGLGVVIGDWRRNTGCNLKCQKNQEFSYNMHTCNRTCTSLSGHDIRCDMDDDPVEGCGCPEGTYLNQGQTCSPKKECACTYYGGIADPGPVVISRQKCNCENGVLSCLPDCDCKNGKVCVSCSEGPVNIVKKTCDHIGKPLDTSETCESGCYCPDHQYEDHFGNCVSLDECTCVFSGKAFRTGQQVNSRCKTCTCYRGMWQCTEKPCPGQCQVYGDGHYQTFDSKWYRFSGQCLYTLVQDSCGNKKGTFSVRVESVPCNQNTLTCSRNIILKLQGKVTLTLSDMQVTRRLHKGWTGHDDSLYSIQTSGLYIVISVPSKGITLIWDKHTWITVELAVSWKNRVCGLCGNFDYNEMNDLIIRSSSVFGRLAFCNSWKVHTHSCSDVTTEIYAGQRNSYCTAWAQQRCSVISGETFSECHLKVDPDPYYVACVQESCSCELDVQFLGFCTAVAAYAQACSEQHVCVNWRTPDLCPIACDYYNEKGRCIWQYKACGEILTCGKENDISHKLEGCYPKCTKREPYYDENTGGCSSLRNCTCYFNGAIIQPHAVVVIQNGLCRCEKGAMNCDSSLATTPTSSTPPFHDSTTKGVTPMSSTPSSTDSTPEGTTGISSTPSSTDSTSDGTTGISSTPSSTDSTSEGTTPISSTLTSADSTPEGTTPISSPPTSSDSTPEGTTGISSTPTSTDSTPEGTTGISSTPSSTDSTSDGTTGISSTPSSTDSTSEATTPISSTLTSADSTPEGTTATSSTPTSTDSTPEGTTAISSTPTSTDFTPEGTTAISSTPTSTDSTPEGTTGISSTPSSTDSTSDGTTGISSTPPSTDSTSEGTTPISSTLTSADSTPEGTTAISSTPSSTDSTSDGTTHTSTVSTTDDCECYDLKNYKIWQCGEAWTEDCFNKTCTGGKIELTPVVCPMMEFPECPRDKFTKVFEGCCETLKCDCHCEIYGDSHYTTFQGVKFDFLTECTNILVKEISSHPSLYISVENENCVAGRHRSCAKSITLKYQGSKAVLSIDPDVSEVKVTLNGVVVQPPLQAVGFRFESTTHTVTIYIPELRSYVSLSESHSLVVSLAMEYFQGKTQGQCGVCGVGSCIRKGGKMEDNSCCDKTAYSWVKHHGSKPACALLPRDVECDQTTAVPPTTTTFLPCPSSALCVVLDHPAFSKCIKHLMRKKKICVYGSCDIDRCSILNRAAKECMKAGVCIDWRALTNGKCTMTCPKGLVYRQCRDKLDDFCLKGIVKEGAPFKCTREGCFCPHGQIKAEMDSNICVTGCPYCKGPLGEPKQPGDVWESGCHICECNKHTGKEECHLKPLETEPSCAPDSVLVNKPCCGEQICVEKTCKFGKKTYKVGESWSDDSSPCQSFHCSLDGIQTTTRECPGVHCHPARLIWDDNKCCKTCNNLCAPVFGDVEFSTTDCHTILHVPVCMGECGSGLSIKVGSKLRVHARNNCCQEKTSETKTLSAICYHPLTNRREEKTFTYKHITSCECRLCNTQH</sequence>
<feature type="compositionally biased region" description="Low complexity" evidence="4">
    <location>
        <begin position="1386"/>
        <end position="1440"/>
    </location>
</feature>
<feature type="compositionally biased region" description="Low complexity" evidence="4">
    <location>
        <begin position="1201"/>
        <end position="1252"/>
    </location>
</feature>
<feature type="compositionally biased region" description="Low complexity" evidence="4">
    <location>
        <begin position="1455"/>
        <end position="1479"/>
    </location>
</feature>
<dbReference type="AlphaFoldDB" id="G3Q5N8"/>
<keyword evidence="1" id="KW-0677">Repeat</keyword>
<evidence type="ECO:0000313" key="7">
    <source>
        <dbReference type="Proteomes" id="UP000007635"/>
    </source>
</evidence>
<dbReference type="Pfam" id="PF00094">
    <property type="entry name" value="VWD"/>
    <property type="match status" value="4"/>
</dbReference>
<evidence type="ECO:0000313" key="6">
    <source>
        <dbReference type="Ensembl" id="ENSGACP00000025194.2"/>
    </source>
</evidence>
<feature type="compositionally biased region" description="Polar residues" evidence="4">
    <location>
        <begin position="1441"/>
        <end position="1454"/>
    </location>
</feature>
<dbReference type="Pfam" id="PF08742">
    <property type="entry name" value="C8"/>
    <property type="match status" value="2"/>
</dbReference>
<dbReference type="Ensembl" id="ENSGACT00000025243.2">
    <property type="protein sequence ID" value="ENSGACP00000025194.2"/>
    <property type="gene ID" value="ENSGACG00000019037.2"/>
</dbReference>
<accession>G3Q5N8</accession>
<evidence type="ECO:0000256" key="3">
    <source>
        <dbReference type="ARBA" id="ARBA00023180"/>
    </source>
</evidence>
<dbReference type="GO" id="GO:0031012">
    <property type="term" value="C:extracellular matrix"/>
    <property type="evidence" value="ECO:0007669"/>
    <property type="project" value="TreeGrafter"/>
</dbReference>
<evidence type="ECO:0000256" key="4">
    <source>
        <dbReference type="SAM" id="MobiDB-lite"/>
    </source>
</evidence>
<dbReference type="PANTHER" id="PTHR11339:SF408">
    <property type="entry name" value="MUCIN-5B"/>
    <property type="match status" value="1"/>
</dbReference>
<dbReference type="InterPro" id="IPR050780">
    <property type="entry name" value="Mucin_vWF_Thrombospondin_sf"/>
</dbReference>
<protein>
    <recommendedName>
        <fullName evidence="5">VWFD domain-containing protein</fullName>
    </recommendedName>
</protein>
<keyword evidence="2" id="KW-1015">Disulfide bond</keyword>
<evidence type="ECO:0000259" key="5">
    <source>
        <dbReference type="PROSITE" id="PS51233"/>
    </source>
</evidence>
<evidence type="ECO:0000256" key="1">
    <source>
        <dbReference type="ARBA" id="ARBA00022737"/>
    </source>
</evidence>
<dbReference type="SMART" id="SM00214">
    <property type="entry name" value="VWC"/>
    <property type="match status" value="4"/>
</dbReference>
<dbReference type="InterPro" id="IPR001007">
    <property type="entry name" value="VWF_dom"/>
</dbReference>
<dbReference type="SUPFAM" id="SSF57567">
    <property type="entry name" value="Serine protease inhibitors"/>
    <property type="match status" value="3"/>
</dbReference>
<dbReference type="SMART" id="SM00215">
    <property type="entry name" value="VWC_out"/>
    <property type="match status" value="2"/>
</dbReference>
<feature type="region of interest" description="Disordered" evidence="4">
    <location>
        <begin position="1181"/>
        <end position="1479"/>
    </location>
</feature>
<dbReference type="InterPro" id="IPR014853">
    <property type="entry name" value="VWF/SSPO/ZAN-like_Cys-rich_dom"/>
</dbReference>
<feature type="compositionally biased region" description="Low complexity" evidence="4">
    <location>
        <begin position="1348"/>
        <end position="1372"/>
    </location>
</feature>
<dbReference type="SUPFAM" id="SSF57603">
    <property type="entry name" value="FnI-like domain"/>
    <property type="match status" value="1"/>
</dbReference>
<dbReference type="STRING" id="69293.ENSGACP00000025194"/>
<feature type="compositionally biased region" description="Low complexity" evidence="4">
    <location>
        <begin position="1263"/>
        <end position="1338"/>
    </location>
</feature>
<dbReference type="InterPro" id="IPR001846">
    <property type="entry name" value="VWF_type-D"/>
</dbReference>
<keyword evidence="7" id="KW-1185">Reference proteome</keyword>
<dbReference type="CDD" id="cd19941">
    <property type="entry name" value="TIL"/>
    <property type="match status" value="2"/>
</dbReference>
<feature type="domain" description="VWFD" evidence="5">
    <location>
        <begin position="48"/>
        <end position="218"/>
    </location>
</feature>
<evidence type="ECO:0000256" key="2">
    <source>
        <dbReference type="ARBA" id="ARBA00023157"/>
    </source>
</evidence>
<dbReference type="FunFam" id="2.10.25.10:FF:000674">
    <property type="entry name" value="Mucin-2"/>
    <property type="match status" value="1"/>
</dbReference>
<dbReference type="PROSITE" id="PS51233">
    <property type="entry name" value="VWFD"/>
    <property type="match status" value="4"/>
</dbReference>
<name>G3Q5N8_GASAC</name>
<dbReference type="InterPro" id="IPR036084">
    <property type="entry name" value="Ser_inhib-like_sf"/>
</dbReference>
<dbReference type="Bgee" id="ENSGACG00000019053">
    <property type="expression patterns" value="Expressed in mesonephros and 1 other cell type or tissue"/>
</dbReference>
<reference evidence="6" key="2">
    <citation type="submission" date="2025-08" db="UniProtKB">
        <authorList>
            <consortium name="Ensembl"/>
        </authorList>
    </citation>
    <scope>IDENTIFICATION</scope>
</reference>
<dbReference type="GO" id="GO:0005615">
    <property type="term" value="C:extracellular space"/>
    <property type="evidence" value="ECO:0007669"/>
    <property type="project" value="TreeGrafter"/>
</dbReference>
<reference evidence="6" key="3">
    <citation type="submission" date="2025-09" db="UniProtKB">
        <authorList>
            <consortium name="Ensembl"/>
        </authorList>
    </citation>
    <scope>IDENTIFICATION</scope>
</reference>
<dbReference type="InParanoid" id="G3Q5N8"/>
<dbReference type="Proteomes" id="UP000007635">
    <property type="component" value="Chromosome IV"/>
</dbReference>
<dbReference type="Gene3D" id="2.10.25.10">
    <property type="entry name" value="Laminin"/>
    <property type="match status" value="2"/>
</dbReference>
<dbReference type="SMART" id="SM00832">
    <property type="entry name" value="C8"/>
    <property type="match status" value="3"/>
</dbReference>
<feature type="compositionally biased region" description="Polar residues" evidence="4">
    <location>
        <begin position="1253"/>
        <end position="1262"/>
    </location>
</feature>
<feature type="compositionally biased region" description="Polar residues" evidence="4">
    <location>
        <begin position="1373"/>
        <end position="1382"/>
    </location>
</feature>
<feature type="domain" description="VWFD" evidence="5">
    <location>
        <begin position="1550"/>
        <end position="1731"/>
    </location>
</feature>
<proteinExistence type="predicted"/>
<dbReference type="GeneTree" id="ENSGT00940000165245"/>
<feature type="compositionally biased region" description="Low complexity" evidence="4">
    <location>
        <begin position="1181"/>
        <end position="1194"/>
    </location>
</feature>
<organism evidence="6 7">
    <name type="scientific">Gasterosteus aculeatus aculeatus</name>
    <name type="common">three-spined stickleback</name>
    <dbReference type="NCBI Taxonomy" id="481459"/>
    <lineage>
        <taxon>Eukaryota</taxon>
        <taxon>Metazoa</taxon>
        <taxon>Chordata</taxon>
        <taxon>Craniata</taxon>
        <taxon>Vertebrata</taxon>
        <taxon>Euteleostomi</taxon>
        <taxon>Actinopterygii</taxon>
        <taxon>Neopterygii</taxon>
        <taxon>Teleostei</taxon>
        <taxon>Neoteleostei</taxon>
        <taxon>Acanthomorphata</taxon>
        <taxon>Eupercaria</taxon>
        <taxon>Perciformes</taxon>
        <taxon>Cottioidei</taxon>
        <taxon>Gasterosteales</taxon>
        <taxon>Gasterosteidae</taxon>
        <taxon>Gasterosteus</taxon>
    </lineage>
</organism>
<dbReference type="OMA" id="CINTENE"/>
<dbReference type="SMART" id="SM00216">
    <property type="entry name" value="VWD"/>
    <property type="match status" value="4"/>
</dbReference>
<dbReference type="PANTHER" id="PTHR11339">
    <property type="entry name" value="EXTRACELLULAR MATRIX GLYCOPROTEIN RELATED"/>
    <property type="match status" value="1"/>
</dbReference>
<feature type="domain" description="VWFD" evidence="5">
    <location>
        <begin position="821"/>
        <end position="994"/>
    </location>
</feature>
<dbReference type="eggNOG" id="KOG1216">
    <property type="taxonomic scope" value="Eukaryota"/>
</dbReference>